<name>A0A329LWV7_9BACL</name>
<keyword evidence="4" id="KW-1185">Reference proteome</keyword>
<accession>A0A329LWV7</accession>
<dbReference type="InterPro" id="IPR051610">
    <property type="entry name" value="GPI/OXD"/>
</dbReference>
<dbReference type="AlphaFoldDB" id="A0A329LWV7"/>
<evidence type="ECO:0000259" key="2">
    <source>
        <dbReference type="Pfam" id="PF07883"/>
    </source>
</evidence>
<reference evidence="3 4" key="1">
    <citation type="journal article" date="2009" name="Int. J. Syst. Evol. Microbiol.">
        <title>Paenibacillus contaminans sp. nov., isolated from a contaminated laboratory plate.</title>
        <authorList>
            <person name="Chou J.H."/>
            <person name="Lee J.H."/>
            <person name="Lin M.C."/>
            <person name="Chang P.S."/>
            <person name="Arun A.B."/>
            <person name="Young C.C."/>
            <person name="Chen W.M."/>
        </authorList>
    </citation>
    <scope>NUCLEOTIDE SEQUENCE [LARGE SCALE GENOMIC DNA]</scope>
    <source>
        <strain evidence="3 4">CKOBP-6</strain>
    </source>
</reference>
<evidence type="ECO:0000313" key="4">
    <source>
        <dbReference type="Proteomes" id="UP000250369"/>
    </source>
</evidence>
<dbReference type="Gene3D" id="2.60.120.10">
    <property type="entry name" value="Jelly Rolls"/>
    <property type="match status" value="1"/>
</dbReference>
<dbReference type="InterPro" id="IPR011051">
    <property type="entry name" value="RmlC_Cupin_sf"/>
</dbReference>
<dbReference type="SUPFAM" id="SSF51182">
    <property type="entry name" value="RmlC-like cupins"/>
    <property type="match status" value="1"/>
</dbReference>
<gene>
    <name evidence="3" type="ORF">DQG23_34600</name>
</gene>
<proteinExistence type="predicted"/>
<dbReference type="GO" id="GO:0046872">
    <property type="term" value="F:metal ion binding"/>
    <property type="evidence" value="ECO:0007669"/>
    <property type="project" value="UniProtKB-KW"/>
</dbReference>
<evidence type="ECO:0000256" key="1">
    <source>
        <dbReference type="ARBA" id="ARBA00022723"/>
    </source>
</evidence>
<feature type="domain" description="Cupin type-2" evidence="2">
    <location>
        <begin position="40"/>
        <end position="108"/>
    </location>
</feature>
<dbReference type="EMBL" id="QMFB01000033">
    <property type="protein sequence ID" value="RAV12465.1"/>
    <property type="molecule type" value="Genomic_DNA"/>
</dbReference>
<dbReference type="InterPro" id="IPR014710">
    <property type="entry name" value="RmlC-like_jellyroll"/>
</dbReference>
<protein>
    <recommendedName>
        <fullName evidence="2">Cupin type-2 domain-containing protein</fullName>
    </recommendedName>
</protein>
<comment type="caution">
    <text evidence="3">The sequence shown here is derived from an EMBL/GenBank/DDBJ whole genome shotgun (WGS) entry which is preliminary data.</text>
</comment>
<organism evidence="3 4">
    <name type="scientific">Paenibacillus contaminans</name>
    <dbReference type="NCBI Taxonomy" id="450362"/>
    <lineage>
        <taxon>Bacteria</taxon>
        <taxon>Bacillati</taxon>
        <taxon>Bacillota</taxon>
        <taxon>Bacilli</taxon>
        <taxon>Bacillales</taxon>
        <taxon>Paenibacillaceae</taxon>
        <taxon>Paenibacillus</taxon>
    </lineage>
</organism>
<dbReference type="PANTHER" id="PTHR35848:SF6">
    <property type="entry name" value="CUPIN TYPE-2 DOMAIN-CONTAINING PROTEIN"/>
    <property type="match status" value="1"/>
</dbReference>
<dbReference type="Pfam" id="PF07883">
    <property type="entry name" value="Cupin_2"/>
    <property type="match status" value="1"/>
</dbReference>
<keyword evidence="1" id="KW-0479">Metal-binding</keyword>
<sequence length="122" mass="13519">MEESTMIKAFVKRLPELQGFHGEGVTFLDEHEAETISSNYVRLKTGQSTPEGCHDDEEEVYVITGGKARLILGDATHEVGAGDVVYIPRDVVHQATCISAEDFEYICVANWPDRLPKLTAHS</sequence>
<dbReference type="InterPro" id="IPR013096">
    <property type="entry name" value="Cupin_2"/>
</dbReference>
<dbReference type="Proteomes" id="UP000250369">
    <property type="component" value="Unassembled WGS sequence"/>
</dbReference>
<evidence type="ECO:0000313" key="3">
    <source>
        <dbReference type="EMBL" id="RAV12465.1"/>
    </source>
</evidence>
<dbReference type="PANTHER" id="PTHR35848">
    <property type="entry name" value="OXALATE-BINDING PROTEIN"/>
    <property type="match status" value="1"/>
</dbReference>